<dbReference type="InterPro" id="IPR048485">
    <property type="entry name" value="COG5_helical"/>
</dbReference>
<dbReference type="AlphaFoldDB" id="A0A8H7V881"/>
<dbReference type="InterPro" id="IPR019465">
    <property type="entry name" value="Cog5"/>
</dbReference>
<dbReference type="GO" id="GO:0006891">
    <property type="term" value="P:intra-Golgi vesicle-mediated transport"/>
    <property type="evidence" value="ECO:0007669"/>
    <property type="project" value="InterPro"/>
</dbReference>
<dbReference type="Pfam" id="PF20649">
    <property type="entry name" value="COG5_C"/>
    <property type="match status" value="1"/>
</dbReference>
<sequence>MPSAARFSVQDTDKYIDYDTFLSEEFDANTYASAIIEESELSTDATDIGTELSKLAFSIDIVNKQIQEQVVTNYEALLSQVTGIKELETVLNTVQSNITGLNNSLQTLSHKIRDPYKQLSTYATQLENLQLTCELLRKLHRFILLKRRLEAQLSTSDRDLSTAALTVYELEIIMKETDFDGIDIVTCELSFIEKSRDRVEEEATALLKEGIESQNQAKMASGLQVFHNMKQMGDRVQTITQAMLDNLIQDIKKVIDMQSVQDELKHQGTSGGQQQMSSPTMSVRGNSNVGINQKQLAAAVWSRMESLMTKMSDQCIKVYSLEKVLEIKKDALTHVSFLDEVSKTLDANSLVSYFWRILSANFEQELKNATKASTFLQSIFVGDYPKLLKLLHDFFSRVALHNGTLLSDYSQTPEYVIMLRSFNTFQTSFLTKSLQRMYDSVNSTFPTYGGLARTPPGRNNVLNITRIIGHELETASFEPHLSQAVAKNAVKALSNFCVKCERLSVWKILEEYPEKIVDIVKKGADDCQVLMMKIGNKLIESIKKDVEGVLLKIHQEDFSGKIRRNFDPEADKSSYMKELQRHVRYYHTTILQNFSCGAEPKTWVRQISKYILYVFIFQASIVRPLSEAGKLKLAGDMAELEFTISQFMSEYGARTEEVGDEYKALRAFRPLLFLDSAQLTAAHHTSGLSKVVLIHHLIVRSQQQSKSLPLPYTIYDLSRQEYMTWMETQNNEKEAVQLAVDAIKNGSKLKKSELDEIPEYRLIMQIASEEDDDDNNDEE</sequence>
<evidence type="ECO:0000259" key="6">
    <source>
        <dbReference type="Pfam" id="PF20649"/>
    </source>
</evidence>
<feature type="domain" description="Conserved oligomeric Golgi complex subunit 5 helical" evidence="6">
    <location>
        <begin position="180"/>
        <end position="395"/>
    </location>
</feature>
<dbReference type="PANTHER" id="PTHR13228">
    <property type="entry name" value="CONSERVED OLIGOMERIC GOLGI COMPLEX COMPONENT 5"/>
    <property type="match status" value="1"/>
</dbReference>
<organism evidence="7 8">
    <name type="scientific">Mucor plumbeus</name>
    <dbReference type="NCBI Taxonomy" id="97098"/>
    <lineage>
        <taxon>Eukaryota</taxon>
        <taxon>Fungi</taxon>
        <taxon>Fungi incertae sedis</taxon>
        <taxon>Mucoromycota</taxon>
        <taxon>Mucoromycotina</taxon>
        <taxon>Mucoromycetes</taxon>
        <taxon>Mucorales</taxon>
        <taxon>Mucorineae</taxon>
        <taxon>Mucoraceae</taxon>
        <taxon>Mucor</taxon>
    </lineage>
</organism>
<comment type="subcellular location">
    <subcellularLocation>
        <location evidence="1">Golgi apparatus membrane</location>
        <topology evidence="1">Peripheral membrane protein</topology>
    </subcellularLocation>
</comment>
<comment type="caution">
    <text evidence="7">The sequence shown here is derived from an EMBL/GenBank/DDBJ whole genome shotgun (WGS) entry which is preliminary data.</text>
</comment>
<evidence type="ECO:0000313" key="7">
    <source>
        <dbReference type="EMBL" id="KAG2213786.1"/>
    </source>
</evidence>
<evidence type="ECO:0000256" key="2">
    <source>
        <dbReference type="ARBA" id="ARBA00020974"/>
    </source>
</evidence>
<evidence type="ECO:0000256" key="1">
    <source>
        <dbReference type="ARBA" id="ARBA00004395"/>
    </source>
</evidence>
<evidence type="ECO:0000259" key="5">
    <source>
        <dbReference type="Pfam" id="PF10392"/>
    </source>
</evidence>
<keyword evidence="3" id="KW-0333">Golgi apparatus</keyword>
<accession>A0A8H7V881</accession>
<evidence type="ECO:0000256" key="4">
    <source>
        <dbReference type="ARBA" id="ARBA00023136"/>
    </source>
</evidence>
<evidence type="ECO:0000256" key="3">
    <source>
        <dbReference type="ARBA" id="ARBA00023034"/>
    </source>
</evidence>
<dbReference type="InterPro" id="IPR049176">
    <property type="entry name" value="COG5_N"/>
</dbReference>
<dbReference type="Proteomes" id="UP000650833">
    <property type="component" value="Unassembled WGS sequence"/>
</dbReference>
<dbReference type="GO" id="GO:0000139">
    <property type="term" value="C:Golgi membrane"/>
    <property type="evidence" value="ECO:0007669"/>
    <property type="project" value="UniProtKB-SubCell"/>
</dbReference>
<proteinExistence type="predicted"/>
<feature type="domain" description="Conserved oligomeric Golgi complex subunit 5 N-terminal" evidence="5">
    <location>
        <begin position="20"/>
        <end position="149"/>
    </location>
</feature>
<name>A0A8H7V881_9FUNG</name>
<dbReference type="EMBL" id="JAEPRC010000031">
    <property type="protein sequence ID" value="KAG2213786.1"/>
    <property type="molecule type" value="Genomic_DNA"/>
</dbReference>
<evidence type="ECO:0000313" key="8">
    <source>
        <dbReference type="Proteomes" id="UP000650833"/>
    </source>
</evidence>
<dbReference type="GO" id="GO:0017119">
    <property type="term" value="C:Golgi transport complex"/>
    <property type="evidence" value="ECO:0007669"/>
    <property type="project" value="InterPro"/>
</dbReference>
<keyword evidence="4" id="KW-0472">Membrane</keyword>
<gene>
    <name evidence="7" type="ORF">INT46_005241</name>
</gene>
<keyword evidence="8" id="KW-1185">Reference proteome</keyword>
<dbReference type="OrthoDB" id="18786at2759"/>
<dbReference type="Pfam" id="PF10392">
    <property type="entry name" value="COG5_N"/>
    <property type="match status" value="1"/>
</dbReference>
<reference evidence="7" key="1">
    <citation type="submission" date="2020-12" db="EMBL/GenBank/DDBJ databases">
        <title>Metabolic potential, ecology and presence of endohyphal bacteria is reflected in genomic diversity of Mucoromycotina.</title>
        <authorList>
            <person name="Muszewska A."/>
            <person name="Okrasinska A."/>
            <person name="Steczkiewicz K."/>
            <person name="Drgas O."/>
            <person name="Orlowska M."/>
            <person name="Perlinska-Lenart U."/>
            <person name="Aleksandrzak-Piekarczyk T."/>
            <person name="Szatraj K."/>
            <person name="Zielenkiewicz U."/>
            <person name="Pilsyk S."/>
            <person name="Malc E."/>
            <person name="Mieczkowski P."/>
            <person name="Kruszewska J.S."/>
            <person name="Biernat P."/>
            <person name="Pawlowska J."/>
        </authorList>
    </citation>
    <scope>NUCLEOTIDE SEQUENCE</scope>
    <source>
        <strain evidence="7">CBS 226.32</strain>
    </source>
</reference>
<protein>
    <recommendedName>
        <fullName evidence="2">Conserved oligomeric Golgi complex subunit 5</fullName>
    </recommendedName>
</protein>
<dbReference type="PANTHER" id="PTHR13228:SF3">
    <property type="entry name" value="CONSERVED OLIGOMERIC GOLGI COMPLEX SUBUNIT 5"/>
    <property type="match status" value="1"/>
</dbReference>